<comment type="catalytic activity">
    <reaction evidence="12">
        <text>1D-myo-inositol hexakisphosphate + H2O = 1D-myo-inositol 1,2,4,5,6-pentakisphosphate + phosphate</text>
        <dbReference type="Rhea" id="RHEA:16989"/>
        <dbReference type="ChEBI" id="CHEBI:15377"/>
        <dbReference type="ChEBI" id="CHEBI:43474"/>
        <dbReference type="ChEBI" id="CHEBI:57798"/>
        <dbReference type="ChEBI" id="CHEBI:58130"/>
        <dbReference type="EC" id="3.1.3.62"/>
    </reaction>
    <physiologicalReaction direction="left-to-right" evidence="12">
        <dbReference type="Rhea" id="RHEA:16990"/>
    </physiologicalReaction>
</comment>
<proteinExistence type="inferred from homology"/>
<evidence type="ECO:0000256" key="11">
    <source>
        <dbReference type="ARBA" id="ARBA00043671"/>
    </source>
</evidence>
<evidence type="ECO:0000256" key="9">
    <source>
        <dbReference type="ARBA" id="ARBA00031642"/>
    </source>
</evidence>
<dbReference type="InterPro" id="IPR000560">
    <property type="entry name" value="His_Pase_clade-2"/>
</dbReference>
<dbReference type="Gene3D" id="3.40.50.1240">
    <property type="entry name" value="Phosphoglycerate mutase-like"/>
    <property type="match status" value="1"/>
</dbReference>
<evidence type="ECO:0000256" key="1">
    <source>
        <dbReference type="ARBA" id="ARBA00004370"/>
    </source>
</evidence>
<dbReference type="InterPro" id="IPR029033">
    <property type="entry name" value="His_PPase_superfam"/>
</dbReference>
<keyword evidence="8" id="KW-0472">Membrane</keyword>
<accession>B3JIV0</accession>
<evidence type="ECO:0000256" key="4">
    <source>
        <dbReference type="ARBA" id="ARBA00013040"/>
    </source>
</evidence>
<evidence type="ECO:0000256" key="2">
    <source>
        <dbReference type="ARBA" id="ARBA00008422"/>
    </source>
</evidence>
<dbReference type="EMBL" id="ABIY02000082">
    <property type="protein sequence ID" value="EDV01064.1"/>
    <property type="molecule type" value="Genomic_DNA"/>
</dbReference>
<sequence>MKQTVISMLLAGIVSLPAIAQSAFEEINANPALSAGKYYAYQAPEAKLTPVPEGYTPFYISTFARHGSRYLTKKKKYDSPLSILKEAARQHKLTTDGQRALNIIEKLAEEAAGRYGELTPKGAQQHKDLIRRMYTNYPQVFTDGTHVDARSTYKTRAFLSMAAACVELKGLNPRLVITTDVSEHDAYYIKYKNPTYEEAHLANADSVYQAADSVYIHPERLMKQLFINADIVKDSRQLMTDLFELHGISQSSYHQEDLSFLFTSQERYDLWQRNNFEWYYEKGASPLSGSCMYKLERNLLRNFIETADTVISSKKNCVTLRYGHDTNLAPLAALMGIDKLSFATADWQKIADTYRTYRIIPMCGNIQLIFFHKLDNDDILVKLLLNEHEVTLPLPTDTAPYYHWKDVRNYWQKIVDAIELPAVDSNTTDLSATLY</sequence>
<dbReference type="GO" id="GO:0034417">
    <property type="term" value="F:bisphosphoglycerate 3-phosphatase activity"/>
    <property type="evidence" value="ECO:0007669"/>
    <property type="project" value="UniProtKB-EC"/>
</dbReference>
<dbReference type="Pfam" id="PF00328">
    <property type="entry name" value="His_Phos_2"/>
    <property type="match status" value="1"/>
</dbReference>
<comment type="similarity">
    <text evidence="2">Belongs to the histidine acid phosphatase family. MINPP1 subfamily.</text>
</comment>
<evidence type="ECO:0000256" key="14">
    <source>
        <dbReference type="SAM" id="SignalP"/>
    </source>
</evidence>
<dbReference type="EC" id="3.1.3.62" evidence="4"/>
<evidence type="ECO:0000256" key="6">
    <source>
        <dbReference type="ARBA" id="ARBA00022729"/>
    </source>
</evidence>
<organism evidence="15 16">
    <name type="scientific">Phocaeicola coprocola DSM 17136</name>
    <dbReference type="NCBI Taxonomy" id="470145"/>
    <lineage>
        <taxon>Bacteria</taxon>
        <taxon>Pseudomonadati</taxon>
        <taxon>Bacteroidota</taxon>
        <taxon>Bacteroidia</taxon>
        <taxon>Bacteroidales</taxon>
        <taxon>Bacteroidaceae</taxon>
        <taxon>Phocaeicola</taxon>
    </lineage>
</organism>
<dbReference type="PANTHER" id="PTHR20963:SF8">
    <property type="entry name" value="MULTIPLE INOSITOL POLYPHOSPHATE PHOSPHATASE 1"/>
    <property type="match status" value="1"/>
</dbReference>
<dbReference type="RefSeq" id="WP_007567142.1">
    <property type="nucleotide sequence ID" value="NZ_DS981459.1"/>
</dbReference>
<evidence type="ECO:0000256" key="12">
    <source>
        <dbReference type="ARBA" id="ARBA00043691"/>
    </source>
</evidence>
<dbReference type="STRING" id="470145.BACCOP_01812"/>
<evidence type="ECO:0000313" key="16">
    <source>
        <dbReference type="Proteomes" id="UP000003146"/>
    </source>
</evidence>
<dbReference type="AlphaFoldDB" id="B3JIV0"/>
<dbReference type="HOGENOM" id="CLU_029165_4_0_10"/>
<evidence type="ECO:0000256" key="10">
    <source>
        <dbReference type="ARBA" id="ARBA00043668"/>
    </source>
</evidence>
<evidence type="ECO:0000256" key="5">
    <source>
        <dbReference type="ARBA" id="ARBA00018097"/>
    </source>
</evidence>
<dbReference type="GO" id="GO:0016020">
    <property type="term" value="C:membrane"/>
    <property type="evidence" value="ECO:0007669"/>
    <property type="project" value="UniProtKB-SubCell"/>
</dbReference>
<name>B3JIV0_9BACT</name>
<comment type="catalytic activity">
    <reaction evidence="13">
        <text>(2R)-2,3-bisphosphoglycerate + H2O = (2R)-2-phosphoglycerate + phosphate</text>
        <dbReference type="Rhea" id="RHEA:27381"/>
        <dbReference type="ChEBI" id="CHEBI:15377"/>
        <dbReference type="ChEBI" id="CHEBI:43474"/>
        <dbReference type="ChEBI" id="CHEBI:58248"/>
        <dbReference type="ChEBI" id="CHEBI:58289"/>
        <dbReference type="EC" id="3.1.3.80"/>
    </reaction>
    <physiologicalReaction direction="left-to-right" evidence="13">
        <dbReference type="Rhea" id="RHEA:27382"/>
    </physiologicalReaction>
</comment>
<comment type="catalytic activity">
    <reaction evidence="11">
        <text>1D-myo-inositol 1,2,4,5,6-pentakisphosphate + H2O = 1D-myo-inositol 1,2,5,6-tetrakisphosphate + phosphate</text>
        <dbReference type="Rhea" id="RHEA:77115"/>
        <dbReference type="ChEBI" id="CHEBI:15377"/>
        <dbReference type="ChEBI" id="CHEBI:43474"/>
        <dbReference type="ChEBI" id="CHEBI:57798"/>
        <dbReference type="ChEBI" id="CHEBI:195535"/>
        <dbReference type="EC" id="3.1.3.62"/>
    </reaction>
    <physiologicalReaction direction="left-to-right" evidence="11">
        <dbReference type="Rhea" id="RHEA:77116"/>
    </physiologicalReaction>
</comment>
<comment type="subcellular location">
    <subcellularLocation>
        <location evidence="1">Membrane</location>
    </subcellularLocation>
</comment>
<evidence type="ECO:0000313" key="15">
    <source>
        <dbReference type="EMBL" id="EDV01064.1"/>
    </source>
</evidence>
<comment type="catalytic activity">
    <reaction evidence="10">
        <text>1D-myo-inositol 1,2,5,6-tetrakisphosphate + H2O = 1D-myo-inositol 1,2,6-trisphosphate + phosphate</text>
        <dbReference type="Rhea" id="RHEA:77119"/>
        <dbReference type="ChEBI" id="CHEBI:15377"/>
        <dbReference type="ChEBI" id="CHEBI:43474"/>
        <dbReference type="ChEBI" id="CHEBI:195535"/>
        <dbReference type="ChEBI" id="CHEBI:195537"/>
        <dbReference type="EC" id="3.1.3.62"/>
    </reaction>
    <physiologicalReaction direction="left-to-right" evidence="10">
        <dbReference type="Rhea" id="RHEA:77120"/>
    </physiologicalReaction>
</comment>
<reference evidence="15 16" key="1">
    <citation type="submission" date="2008-04" db="EMBL/GenBank/DDBJ databases">
        <title>Draft genome sequence of Bacteroides coprocola (DSM 17136).</title>
        <authorList>
            <person name="Sudarsanam P."/>
            <person name="Ley R."/>
            <person name="Guruge J."/>
            <person name="Turnbaugh P.J."/>
            <person name="Mahowald M."/>
            <person name="Liep D."/>
            <person name="Gordon J."/>
        </authorList>
    </citation>
    <scope>NUCLEOTIDE SEQUENCE [LARGE SCALE GENOMIC DNA]</scope>
    <source>
        <strain evidence="15 16">DSM 17136</strain>
    </source>
</reference>
<dbReference type="Proteomes" id="UP000003146">
    <property type="component" value="Unassembled WGS sequence"/>
</dbReference>
<evidence type="ECO:0000256" key="7">
    <source>
        <dbReference type="ARBA" id="ARBA00022801"/>
    </source>
</evidence>
<keyword evidence="7" id="KW-0378">Hydrolase</keyword>
<comment type="caution">
    <text evidence="15">The sequence shown here is derived from an EMBL/GenBank/DDBJ whole genome shotgun (WGS) entry which is preliminary data.</text>
</comment>
<dbReference type="PANTHER" id="PTHR20963">
    <property type="entry name" value="MULTIPLE INOSITOL POLYPHOSPHATE PHOSPHATASE-RELATED"/>
    <property type="match status" value="1"/>
</dbReference>
<dbReference type="OrthoDB" id="9770871at2"/>
<feature type="chain" id="PRO_5002789742" description="Multiple inositol polyphosphate phosphatase 1" evidence="14">
    <location>
        <begin position="21"/>
        <end position="435"/>
    </location>
</feature>
<evidence type="ECO:0000256" key="8">
    <source>
        <dbReference type="ARBA" id="ARBA00023136"/>
    </source>
</evidence>
<evidence type="ECO:0000256" key="13">
    <source>
        <dbReference type="ARBA" id="ARBA00043832"/>
    </source>
</evidence>
<reference evidence="15 16" key="2">
    <citation type="submission" date="2008-04" db="EMBL/GenBank/DDBJ databases">
        <authorList>
            <person name="Fulton L."/>
            <person name="Clifton S."/>
            <person name="Fulton B."/>
            <person name="Xu J."/>
            <person name="Minx P."/>
            <person name="Pepin K.H."/>
            <person name="Johnson M."/>
            <person name="Thiruvilangam P."/>
            <person name="Bhonagiri V."/>
            <person name="Nash W.E."/>
            <person name="Mardis E.R."/>
            <person name="Wilson R.K."/>
        </authorList>
    </citation>
    <scope>NUCLEOTIDE SEQUENCE [LARGE SCALE GENOMIC DNA]</scope>
    <source>
        <strain evidence="15 16">DSM 17136</strain>
    </source>
</reference>
<protein>
    <recommendedName>
        <fullName evidence="5">Multiple inositol polyphosphate phosphatase 1</fullName>
        <ecNumber evidence="4">3.1.3.62</ecNumber>
        <ecNumber evidence="3">3.1.3.80</ecNumber>
    </recommendedName>
    <alternativeName>
        <fullName evidence="9">2,3-bisphosphoglycerate 3-phosphatase</fullName>
    </alternativeName>
</protein>
<dbReference type="eggNOG" id="COG3537">
    <property type="taxonomic scope" value="Bacteria"/>
</dbReference>
<keyword evidence="6 14" id="KW-0732">Signal</keyword>
<gene>
    <name evidence="15" type="ORF">BACCOP_01812</name>
</gene>
<evidence type="ECO:0000256" key="3">
    <source>
        <dbReference type="ARBA" id="ARBA00012976"/>
    </source>
</evidence>
<dbReference type="SUPFAM" id="SSF53254">
    <property type="entry name" value="Phosphoglycerate mutase-like"/>
    <property type="match status" value="1"/>
</dbReference>
<feature type="signal peptide" evidence="14">
    <location>
        <begin position="1"/>
        <end position="20"/>
    </location>
</feature>
<dbReference type="EC" id="3.1.3.80" evidence="3"/>